<evidence type="ECO:0000313" key="3">
    <source>
        <dbReference type="EMBL" id="SNT75685.1"/>
    </source>
</evidence>
<keyword evidence="4" id="KW-1185">Reference proteome</keyword>
<dbReference type="SUPFAM" id="SSF52540">
    <property type="entry name" value="P-loop containing nucleoside triphosphate hydrolases"/>
    <property type="match status" value="1"/>
</dbReference>
<dbReference type="GO" id="GO:0005524">
    <property type="term" value="F:ATP binding"/>
    <property type="evidence" value="ECO:0007669"/>
    <property type="project" value="InterPro"/>
</dbReference>
<dbReference type="Proteomes" id="UP000198346">
    <property type="component" value="Unassembled WGS sequence"/>
</dbReference>
<dbReference type="RefSeq" id="WP_089413262.1">
    <property type="nucleotide sequence ID" value="NZ_FZQA01000009.1"/>
</dbReference>
<dbReference type="CDD" id="cd00267">
    <property type="entry name" value="ABC_ATPase"/>
    <property type="match status" value="1"/>
</dbReference>
<dbReference type="OrthoDB" id="3322489at2"/>
<dbReference type="GO" id="GO:0016887">
    <property type="term" value="F:ATP hydrolysis activity"/>
    <property type="evidence" value="ECO:0007669"/>
    <property type="project" value="InterPro"/>
</dbReference>
<gene>
    <name evidence="3" type="ORF">SAMN06297382_2833</name>
</gene>
<dbReference type="InterPro" id="IPR027417">
    <property type="entry name" value="P-loop_NTPase"/>
</dbReference>
<sequence>MKAVRFRIQNYRNIDDSGWIPLERVTNFVGRNESGKTALLKALHKFNPATPEPYDPQREFPRDRYTRDYIAKGSKGGDWPVCSVAFALPDGLKTEIAALLEPGQAAPNEAVVTRYYDNSLLFEYEPEIDEKDLTSDSIVKALGTFAGSARRLAAPAPEQEEATAALRTALAEWATGWQDKLKAAGDLRNAEGAKLLGALRSESEKKSNPQTADMVEALQTAITPVLEAATRGPVPDRIDGLIKAKLPVLIYFEDYGVLDSAIWLPRFLEDLARDKTDARVRTISAMFRHVGLDPKEIADLGAEEAQNTRKQGNQPSADVIAKDQRRKEERAIRLNSASLDISKRFSAWWSQRRHKIRYHADGDYFRIWIADDRRPDVEIELEARSKGFQWFFSFYLVFLVESEEGHKDAILLLDEPGLHLHPTAQQELITFFENLSEKNQLLYSTHSPFLIDGEHLHRVRPVTEDDTGHSHISVETWPKDRETIFPLQAAAGYAMVRGLFRHTKNVLVEGMSDYYYLHALSQQCGATKRAALPADIYITACGGTKLVGQFASLFLAQEVRPLVLLDGDDAGRVRRDALMKELYAGHDSGILMLDDVLGRAGQEVEVEDILGEDIILPAVKAVVGKAIKLTDADRKAGSLPSAIKAAAKRQGIDLPDGWKASVAIHLVSEWAEKRTQLPDPVLAQAETLFKGIAERFTAGLSTGVQTTAEGRRARAAS</sequence>
<dbReference type="PANTHER" id="PTHR43581">
    <property type="entry name" value="ATP/GTP PHOSPHATASE"/>
    <property type="match status" value="1"/>
</dbReference>
<protein>
    <submittedName>
        <fullName evidence="3">AAA ATPase domain-containing protein</fullName>
    </submittedName>
</protein>
<dbReference type="PANTHER" id="PTHR43581:SF3">
    <property type="entry name" value="AAA+ ATPASE DOMAIN-CONTAINING PROTEIN"/>
    <property type="match status" value="1"/>
</dbReference>
<name>A0A239PZK9_9PROT</name>
<dbReference type="EMBL" id="FZQA01000009">
    <property type="protein sequence ID" value="SNT75685.1"/>
    <property type="molecule type" value="Genomic_DNA"/>
</dbReference>
<organism evidence="3 4">
    <name type="scientific">Amphiplicatus metriothermophilus</name>
    <dbReference type="NCBI Taxonomy" id="1519374"/>
    <lineage>
        <taxon>Bacteria</taxon>
        <taxon>Pseudomonadati</taxon>
        <taxon>Pseudomonadota</taxon>
        <taxon>Alphaproteobacteria</taxon>
        <taxon>Parvularculales</taxon>
        <taxon>Parvularculaceae</taxon>
        <taxon>Amphiplicatus</taxon>
    </lineage>
</organism>
<evidence type="ECO:0000313" key="4">
    <source>
        <dbReference type="Proteomes" id="UP000198346"/>
    </source>
</evidence>
<dbReference type="Gene3D" id="3.40.50.300">
    <property type="entry name" value="P-loop containing nucleotide triphosphate hydrolases"/>
    <property type="match status" value="1"/>
</dbReference>
<feature type="domain" description="ATPase AAA-type core" evidence="2">
    <location>
        <begin position="320"/>
        <end position="452"/>
    </location>
</feature>
<dbReference type="AlphaFoldDB" id="A0A239PZK9"/>
<reference evidence="3 4" key="1">
    <citation type="submission" date="2017-07" db="EMBL/GenBank/DDBJ databases">
        <authorList>
            <person name="Sun Z.S."/>
            <person name="Albrecht U."/>
            <person name="Echele G."/>
            <person name="Lee C.C."/>
        </authorList>
    </citation>
    <scope>NUCLEOTIDE SEQUENCE [LARGE SCALE GENOMIC DNA]</scope>
    <source>
        <strain evidence="3 4">CGMCC 1.12710</strain>
    </source>
</reference>
<dbReference type="InterPro" id="IPR051396">
    <property type="entry name" value="Bact_Antivir_Def_Nuclease"/>
</dbReference>
<dbReference type="InterPro" id="IPR003959">
    <property type="entry name" value="ATPase_AAA_core"/>
</dbReference>
<dbReference type="Pfam" id="PF13304">
    <property type="entry name" value="AAA_21"/>
    <property type="match status" value="1"/>
</dbReference>
<accession>A0A239PZK9</accession>
<evidence type="ECO:0000256" key="1">
    <source>
        <dbReference type="SAM" id="MobiDB-lite"/>
    </source>
</evidence>
<feature type="region of interest" description="Disordered" evidence="1">
    <location>
        <begin position="303"/>
        <end position="322"/>
    </location>
</feature>
<proteinExistence type="predicted"/>
<evidence type="ECO:0000259" key="2">
    <source>
        <dbReference type="Pfam" id="PF13304"/>
    </source>
</evidence>